<evidence type="ECO:0000313" key="3">
    <source>
        <dbReference type="Proteomes" id="UP000021108"/>
    </source>
</evidence>
<accession>A0A009PJR7</accession>
<feature type="chain" id="PRO_5001450153" description="Lipoprotein" evidence="1">
    <location>
        <begin position="25"/>
        <end position="293"/>
    </location>
</feature>
<feature type="signal peptide" evidence="1">
    <location>
        <begin position="1"/>
        <end position="24"/>
    </location>
</feature>
<evidence type="ECO:0008006" key="4">
    <source>
        <dbReference type="Google" id="ProtNLM"/>
    </source>
</evidence>
<gene>
    <name evidence="2" type="ORF">J506_1232</name>
</gene>
<protein>
    <recommendedName>
        <fullName evidence="4">Lipoprotein</fullName>
    </recommendedName>
</protein>
<dbReference type="RefSeq" id="WP_032059006.1">
    <property type="nucleotide sequence ID" value="NZ_JEXD01000006.1"/>
</dbReference>
<dbReference type="PROSITE" id="PS51257">
    <property type="entry name" value="PROKAR_LIPOPROTEIN"/>
    <property type="match status" value="1"/>
</dbReference>
<comment type="caution">
    <text evidence="2">The sequence shown here is derived from an EMBL/GenBank/DDBJ whole genome shotgun (WGS) entry which is preliminary data.</text>
</comment>
<keyword evidence="1" id="KW-0732">Signal</keyword>
<dbReference type="EMBL" id="JEXD01000006">
    <property type="protein sequence ID" value="EXC08640.1"/>
    <property type="molecule type" value="Genomic_DNA"/>
</dbReference>
<sequence>MTVKFRQYFLILIFGLLLSACQPAAKYNESLDSHQQVYTLHMGEKGIQDFSKYSDSNVDNHPAGVSFRELQFSHPNLGKLIIDNGPNSLSIDHVFSVLGTQYDKNEGIQVLDIDAGLIKEEFATSEQVYQSYVALMKRINQAGWKNYFFIDAPRIAKGDNIKHLSKSRDVIDPSYIFSFEEWKNIINNSPTKSLGYRLYANGIILDISLKRTAKNERNEEQYMLRFSFQSVRYNERDSIPDSDKMTPSEFEQAFKKRLIENKKYREKEERKAKAEGYHIDEEYTDPDVWSYVK</sequence>
<evidence type="ECO:0000256" key="1">
    <source>
        <dbReference type="SAM" id="SignalP"/>
    </source>
</evidence>
<evidence type="ECO:0000313" key="2">
    <source>
        <dbReference type="EMBL" id="EXC08640.1"/>
    </source>
</evidence>
<dbReference type="Proteomes" id="UP000021108">
    <property type="component" value="Unassembled WGS sequence"/>
</dbReference>
<name>A0A009PJR7_ACIBA</name>
<dbReference type="AlphaFoldDB" id="A0A009PJR7"/>
<reference evidence="2 3" key="1">
    <citation type="submission" date="2014-02" db="EMBL/GenBank/DDBJ databases">
        <title>Comparative genomics and transcriptomics to identify genetic mechanisms underlying the emergence of carbapenem resistant Acinetobacter baumannii (CRAb).</title>
        <authorList>
            <person name="Harris A.D."/>
            <person name="Johnson K.J."/>
            <person name="George J."/>
            <person name="Shefchek K."/>
            <person name="Daugherty S.C."/>
            <person name="Parankush S."/>
            <person name="Sadzewicz L."/>
            <person name="Tallon L."/>
            <person name="Sengamalay N."/>
            <person name="Hazen T.H."/>
            <person name="Rasko D.A."/>
        </authorList>
    </citation>
    <scope>NUCLEOTIDE SEQUENCE [LARGE SCALE GENOMIC DNA]</scope>
    <source>
        <strain evidence="2 3">625974</strain>
    </source>
</reference>
<dbReference type="PATRIC" id="fig|1310607.3.peg.1196"/>
<organism evidence="2 3">
    <name type="scientific">Acinetobacter baumannii 625974</name>
    <dbReference type="NCBI Taxonomy" id="1310607"/>
    <lineage>
        <taxon>Bacteria</taxon>
        <taxon>Pseudomonadati</taxon>
        <taxon>Pseudomonadota</taxon>
        <taxon>Gammaproteobacteria</taxon>
        <taxon>Moraxellales</taxon>
        <taxon>Moraxellaceae</taxon>
        <taxon>Acinetobacter</taxon>
        <taxon>Acinetobacter calcoaceticus/baumannii complex</taxon>
    </lineage>
</organism>
<proteinExistence type="predicted"/>